<reference evidence="2 3" key="1">
    <citation type="journal article" date="2024" name="Nat. Commun.">
        <title>Phylogenomics reveals the evolutionary origins of lichenization in chlorophyte algae.</title>
        <authorList>
            <person name="Puginier C."/>
            <person name="Libourel C."/>
            <person name="Otte J."/>
            <person name="Skaloud P."/>
            <person name="Haon M."/>
            <person name="Grisel S."/>
            <person name="Petersen M."/>
            <person name="Berrin J.G."/>
            <person name="Delaux P.M."/>
            <person name="Dal Grande F."/>
            <person name="Keller J."/>
        </authorList>
    </citation>
    <scope>NUCLEOTIDE SEQUENCE [LARGE SCALE GENOMIC DNA]</scope>
    <source>
        <strain evidence="2 3">SAG 2523</strain>
    </source>
</reference>
<dbReference type="EMBL" id="JALJOV010000247">
    <property type="protein sequence ID" value="KAK9865462.1"/>
    <property type="molecule type" value="Genomic_DNA"/>
</dbReference>
<feature type="compositionally biased region" description="Low complexity" evidence="1">
    <location>
        <begin position="349"/>
        <end position="389"/>
    </location>
</feature>
<feature type="compositionally biased region" description="Low complexity" evidence="1">
    <location>
        <begin position="194"/>
        <end position="207"/>
    </location>
</feature>
<evidence type="ECO:0000313" key="3">
    <source>
        <dbReference type="Proteomes" id="UP001485043"/>
    </source>
</evidence>
<sequence>MADFREEDAGWQLAARPNRSLPEAEPKPASPTPLPSDVVMDGSSAAVALPSSLQAQRSTASNVSAVPKPARSATPEALQPKAPEVVPNGDQAQLSGQRSTRTTDPRHLTPRPAPGQAAKAAVGQPKQALSQAPRKPKTAKPAAAQPAQRPDFDPNMQPATLRPSKNAKQAAQAAEGGPKQATMPGNPKPEDGKPPAVQPAQKPAVGPDAAQPASFPQLRPDQNHEKQSELAAAGPIPAIPGGSSQPAASSGESGTVSQPSGNASGVGRPSGKQGQTSRQTASNEPPKVKASRQEAPGKPSGGTPQLAARTGGSSTREPSHPSAQSSAQDLDPCPAVRLSGPPVRRSDGDAATPDGDAATPATADGDAATPATPDGDAATPDGDTATSDGSGDEAAWEEAGDSSPSGREASLPAHLQHICRLQEDRKPFEGEVVKAASRGLWISSKHQPHQFEVFLPQTLMGPDTLAAFQRERQGSIDTPESLKERNQRVIGLRVTGLWIFLVNFSQTLVTVSQDNPSANPYMGRLCSQVATLQRGQTEGQLAERKHMTCWHVHMAHGQLLGSPQSAASRTAAINLQQHATPFEGTVAGYDPHGLILAGPGFSGWLMEARMQPKLLQRQRMQTAVGVVVLDDAFADEPPAAMRNADARLRSARAMGAASMVGERLTGLYVMRVAVCELGRDYQQTGIWLTQNPDDVASSQELLPSLPATCVADQWSDMVSAWRSPTCLAIVHPACPTAWEARALPMGKDSIKRMAAAFQMCDSQQPFSGRIVGHCSRGILIFGLGITGLLEVANFSEEVAAAQLAAQRQCRLEMGLWALKFNHDHMIEIALDTLIGRRLQGLMLAEVVMPHGELLLEAAPGQTISFVTALSEAATASIQPDGYDEVMEALEEGGMSRERMPKRGEKGFAGWWHSAVTFLRGDSESPAGPPEAASQMEPAQHQPTLQDLAAASEASQTLATQPSTQSLKENQQEEVQPAEVLPPPASSSAADAGAAEVQEQEVSIASQKQEDVGFWSRAASPAAAASERDAPLRAGTQHMSAGMQLLLSQQSFEGRVVKYGTSGVYVKDTATAVHGFLPLAHLDPRVALPVIRQELAHANSFKQAGFGTWDSMGSVLRLRALESLQRPTLAGLRVFMVASGTSRKDKQEDVLVSQILDTGRLSRTGDLSSTMEDICPEDDANSLALNALGASDHHMYQYLRSQWPSQWGSADLRQNKLGDLQEAQVLSQKLTAAQAVEWVALGRRYQVQSFAIRPRVHALDRAFPDKSGGNEPIRHLREQPLGAARSRNFAGIVTHGLLLHHGVDAQDLWAVTSMSLQSTLWQANKIASEQLIESAN</sequence>
<evidence type="ECO:0000256" key="1">
    <source>
        <dbReference type="SAM" id="MobiDB-lite"/>
    </source>
</evidence>
<dbReference type="PANTHER" id="PTHR48125">
    <property type="entry name" value="LP07818P1"/>
    <property type="match status" value="1"/>
</dbReference>
<feature type="compositionally biased region" description="Polar residues" evidence="1">
    <location>
        <begin position="90"/>
        <end position="100"/>
    </location>
</feature>
<protein>
    <submittedName>
        <fullName evidence="2">Uncharacterized protein</fullName>
    </submittedName>
</protein>
<feature type="compositionally biased region" description="Polar residues" evidence="1">
    <location>
        <begin position="311"/>
        <end position="328"/>
    </location>
</feature>
<name>A0AAW1T8S6_9CHLO</name>
<gene>
    <name evidence="2" type="ORF">WJX84_010783</name>
</gene>
<dbReference type="Proteomes" id="UP001485043">
    <property type="component" value="Unassembled WGS sequence"/>
</dbReference>
<accession>A0AAW1T8S6</accession>
<organism evidence="2 3">
    <name type="scientific">Apatococcus fuscideae</name>
    <dbReference type="NCBI Taxonomy" id="2026836"/>
    <lineage>
        <taxon>Eukaryota</taxon>
        <taxon>Viridiplantae</taxon>
        <taxon>Chlorophyta</taxon>
        <taxon>core chlorophytes</taxon>
        <taxon>Trebouxiophyceae</taxon>
        <taxon>Chlorellales</taxon>
        <taxon>Chlorellaceae</taxon>
        <taxon>Apatococcus</taxon>
    </lineage>
</organism>
<feature type="compositionally biased region" description="Polar residues" evidence="1">
    <location>
        <begin position="272"/>
        <end position="283"/>
    </location>
</feature>
<feature type="region of interest" description="Disordered" evidence="1">
    <location>
        <begin position="1"/>
        <end position="411"/>
    </location>
</feature>
<feature type="region of interest" description="Disordered" evidence="1">
    <location>
        <begin position="919"/>
        <end position="1007"/>
    </location>
</feature>
<feature type="compositionally biased region" description="Polar residues" evidence="1">
    <location>
        <begin position="51"/>
        <end position="64"/>
    </location>
</feature>
<feature type="compositionally biased region" description="Low complexity" evidence="1">
    <location>
        <begin position="139"/>
        <end position="149"/>
    </location>
</feature>
<proteinExistence type="predicted"/>
<feature type="compositionally biased region" description="Low complexity" evidence="1">
    <location>
        <begin position="985"/>
        <end position="1002"/>
    </location>
</feature>
<comment type="caution">
    <text evidence="2">The sequence shown here is derived from an EMBL/GenBank/DDBJ whole genome shotgun (WGS) entry which is preliminary data.</text>
</comment>
<feature type="compositionally biased region" description="Acidic residues" evidence="1">
    <location>
        <begin position="390"/>
        <end position="400"/>
    </location>
</feature>
<keyword evidence="3" id="KW-1185">Reference proteome</keyword>
<feature type="compositionally biased region" description="Low complexity" evidence="1">
    <location>
        <begin position="231"/>
        <end position="254"/>
    </location>
</feature>
<evidence type="ECO:0000313" key="2">
    <source>
        <dbReference type="EMBL" id="KAK9865462.1"/>
    </source>
</evidence>
<feature type="compositionally biased region" description="Polar residues" evidence="1">
    <location>
        <begin position="952"/>
        <end position="968"/>
    </location>
</feature>
<dbReference type="PANTHER" id="PTHR48125:SF10">
    <property type="entry name" value="OS12G0136300 PROTEIN"/>
    <property type="match status" value="1"/>
</dbReference>